<evidence type="ECO:0000256" key="1">
    <source>
        <dbReference type="ARBA" id="ARBA00007734"/>
    </source>
</evidence>
<dbReference type="PANTHER" id="PTHR37423:SF2">
    <property type="entry name" value="MEMBRANE-BOUND LYTIC MUREIN TRANSGLYCOSYLASE C"/>
    <property type="match status" value="1"/>
</dbReference>
<name>A0A0B6WZY3_9BACT</name>
<keyword evidence="4" id="KW-1185">Reference proteome</keyword>
<protein>
    <submittedName>
        <fullName evidence="3">Soluble lytic murein transglycosylase-like protein</fullName>
    </submittedName>
</protein>
<dbReference type="STRING" id="454194.PYK22_02882"/>
<proteinExistence type="inferred from homology"/>
<comment type="similarity">
    <text evidence="1">Belongs to the transglycosylase Slt family.</text>
</comment>
<dbReference type="Pfam" id="PF01464">
    <property type="entry name" value="SLT"/>
    <property type="match status" value="1"/>
</dbReference>
<dbReference type="CDD" id="cd00254">
    <property type="entry name" value="LT-like"/>
    <property type="match status" value="1"/>
</dbReference>
<dbReference type="PANTHER" id="PTHR37423">
    <property type="entry name" value="SOLUBLE LYTIC MUREIN TRANSGLYCOSYLASE-RELATED"/>
    <property type="match status" value="1"/>
</dbReference>
<dbReference type="SUPFAM" id="SSF53955">
    <property type="entry name" value="Lysozyme-like"/>
    <property type="match status" value="1"/>
</dbReference>
<dbReference type="Gene3D" id="1.10.530.10">
    <property type="match status" value="1"/>
</dbReference>
<dbReference type="InterPro" id="IPR008258">
    <property type="entry name" value="Transglycosylase_SLT_dom_1"/>
</dbReference>
<dbReference type="RefSeq" id="WP_060635707.1">
    <property type="nucleotide sequence ID" value="NZ_CBXV010000008.1"/>
</dbReference>
<accession>A0A0B6WZY3</accession>
<organism evidence="3 4">
    <name type="scientific">Pyrinomonas methylaliphatogenes</name>
    <dbReference type="NCBI Taxonomy" id="454194"/>
    <lineage>
        <taxon>Bacteria</taxon>
        <taxon>Pseudomonadati</taxon>
        <taxon>Acidobacteriota</taxon>
        <taxon>Blastocatellia</taxon>
        <taxon>Blastocatellales</taxon>
        <taxon>Pyrinomonadaceae</taxon>
        <taxon>Pyrinomonas</taxon>
    </lineage>
</organism>
<feature type="domain" description="Transglycosylase SLT" evidence="2">
    <location>
        <begin position="96"/>
        <end position="192"/>
    </location>
</feature>
<evidence type="ECO:0000313" key="4">
    <source>
        <dbReference type="Proteomes" id="UP000031518"/>
    </source>
</evidence>
<evidence type="ECO:0000259" key="2">
    <source>
        <dbReference type="Pfam" id="PF01464"/>
    </source>
</evidence>
<sequence>MKRSLFFLATTVLLSSIVQGQSPPRYHFDNIDIGVRLEPHDAKPLAKKLSKPALHTSDVRGLRLIHVRPTGGPKDVKYWLRGFTTGNAQIDALLVEAGLRYGVDPMLLYALMHQESAFRTRAVSPKGALGLMQLMPGTAARFGVLNPFDPRQNIEGGTRYLRFLLDLFGEDIALALAGYNAGEAAVIRYGKQIPPYRETREYVRRIARRYVLLRDPEAVHRAKRADQAQLAVIEKEEPKPTAIYERDVFVVRLPDGKLRLVSQ</sequence>
<dbReference type="Proteomes" id="UP000031518">
    <property type="component" value="Unassembled WGS sequence"/>
</dbReference>
<dbReference type="EMBL" id="CBXV010000008">
    <property type="protein sequence ID" value="CDM66843.1"/>
    <property type="molecule type" value="Genomic_DNA"/>
</dbReference>
<gene>
    <name evidence="3" type="ORF">PYK22_02882</name>
</gene>
<dbReference type="InterPro" id="IPR023346">
    <property type="entry name" value="Lysozyme-like_dom_sf"/>
</dbReference>
<evidence type="ECO:0000313" key="3">
    <source>
        <dbReference type="EMBL" id="CDM66843.1"/>
    </source>
</evidence>
<reference evidence="3 4" key="1">
    <citation type="submission" date="2013-12" db="EMBL/GenBank/DDBJ databases">
        <authorList>
            <person name="Stott M."/>
        </authorList>
    </citation>
    <scope>NUCLEOTIDE SEQUENCE [LARGE SCALE GENOMIC DNA]</scope>
    <source>
        <strain evidence="3 4">K22</strain>
    </source>
</reference>
<dbReference type="AlphaFoldDB" id="A0A0B6WZY3"/>
<reference evidence="3 4" key="2">
    <citation type="submission" date="2015-01" db="EMBL/GenBank/DDBJ databases">
        <title>Complete genome sequence of Pyrinomonas methylaliphatogenes type strain K22T.</title>
        <authorList>
            <person name="Lee K.C.Y."/>
            <person name="Power J.F."/>
            <person name="Dunfield P.F."/>
            <person name="Morgan X.C."/>
            <person name="Huttenhower C."/>
            <person name="Stott M.B."/>
        </authorList>
    </citation>
    <scope>NUCLEOTIDE SEQUENCE [LARGE SCALE GENOMIC DNA]</scope>
    <source>
        <strain evidence="3 4">K22</strain>
    </source>
</reference>
<dbReference type="OrthoDB" id="9815002at2"/>